<comment type="caution">
    <text evidence="1">The sequence shown here is derived from an EMBL/GenBank/DDBJ whole genome shotgun (WGS) entry which is preliminary data.</text>
</comment>
<dbReference type="EMBL" id="LAZR01035206">
    <property type="protein sequence ID" value="KKL28127.1"/>
    <property type="molecule type" value="Genomic_DNA"/>
</dbReference>
<organism evidence="1">
    <name type="scientific">marine sediment metagenome</name>
    <dbReference type="NCBI Taxonomy" id="412755"/>
    <lineage>
        <taxon>unclassified sequences</taxon>
        <taxon>metagenomes</taxon>
        <taxon>ecological metagenomes</taxon>
    </lineage>
</organism>
<dbReference type="AlphaFoldDB" id="A0A0F9CNX4"/>
<name>A0A0F9CNX4_9ZZZZ</name>
<accession>A0A0F9CNX4</accession>
<gene>
    <name evidence="1" type="ORF">LCGC14_2378240</name>
</gene>
<sequence length="208" mass="22145">MDYELFGVRISTGNKVSLKATKEGDLYIAQNLPPYALATAAGRGWQVQATSAVAVTTTIPTTTALGTLYNGENGGGKSYVIDRLFANTEGWDAGNYNMFFFWICIHPTMTKPTSDITPKGLRGGDTNYGGKAIFDIGATVLNDGWYSRANSERTAAGNVDGMANIDHPVEGKIVIPPTCGLSLHVGGNDSNITAQVGVSWYEVQLDLA</sequence>
<evidence type="ECO:0000313" key="1">
    <source>
        <dbReference type="EMBL" id="KKL28127.1"/>
    </source>
</evidence>
<protein>
    <submittedName>
        <fullName evidence="1">Uncharacterized protein</fullName>
    </submittedName>
</protein>
<reference evidence="1" key="1">
    <citation type="journal article" date="2015" name="Nature">
        <title>Complex archaea that bridge the gap between prokaryotes and eukaryotes.</title>
        <authorList>
            <person name="Spang A."/>
            <person name="Saw J.H."/>
            <person name="Jorgensen S.L."/>
            <person name="Zaremba-Niedzwiedzka K."/>
            <person name="Martijn J."/>
            <person name="Lind A.E."/>
            <person name="van Eijk R."/>
            <person name="Schleper C."/>
            <person name="Guy L."/>
            <person name="Ettema T.J."/>
        </authorList>
    </citation>
    <scope>NUCLEOTIDE SEQUENCE</scope>
</reference>
<proteinExistence type="predicted"/>